<dbReference type="PANTHER" id="PTHR45674">
    <property type="entry name" value="DNA LIGASE 1/3 FAMILY MEMBER"/>
    <property type="match status" value="1"/>
</dbReference>
<feature type="domain" description="ATP-dependent DNA ligase family profile" evidence="3">
    <location>
        <begin position="10"/>
        <end position="168"/>
    </location>
</feature>
<dbReference type="GO" id="GO:0005524">
    <property type="term" value="F:ATP binding"/>
    <property type="evidence" value="ECO:0007669"/>
    <property type="project" value="InterPro"/>
</dbReference>
<dbReference type="GO" id="GO:0006310">
    <property type="term" value="P:DNA recombination"/>
    <property type="evidence" value="ECO:0007669"/>
    <property type="project" value="InterPro"/>
</dbReference>
<dbReference type="InterPro" id="IPR012310">
    <property type="entry name" value="DNA_ligase_ATP-dep_cent"/>
</dbReference>
<organism evidence="4 5">
    <name type="scientific">Mesorhizobium waimense</name>
    <dbReference type="NCBI Taxonomy" id="1300307"/>
    <lineage>
        <taxon>Bacteria</taxon>
        <taxon>Pseudomonadati</taxon>
        <taxon>Pseudomonadota</taxon>
        <taxon>Alphaproteobacteria</taxon>
        <taxon>Hyphomicrobiales</taxon>
        <taxon>Phyllobacteriaceae</taxon>
        <taxon>Mesorhizobium</taxon>
    </lineage>
</organism>
<keyword evidence="2 4" id="KW-0436">Ligase</keyword>
<name>A0A3A5KCB9_9HYPH</name>
<evidence type="ECO:0000256" key="1">
    <source>
        <dbReference type="ARBA" id="ARBA00007572"/>
    </source>
</evidence>
<evidence type="ECO:0000259" key="3">
    <source>
        <dbReference type="Pfam" id="PF01068"/>
    </source>
</evidence>
<dbReference type="SUPFAM" id="SSF56091">
    <property type="entry name" value="DNA ligase/mRNA capping enzyme, catalytic domain"/>
    <property type="match status" value="1"/>
</dbReference>
<evidence type="ECO:0000256" key="2">
    <source>
        <dbReference type="ARBA" id="ARBA00022598"/>
    </source>
</evidence>
<gene>
    <name evidence="4" type="ORF">D3227_25790</name>
</gene>
<dbReference type="PANTHER" id="PTHR45674:SF4">
    <property type="entry name" value="DNA LIGASE 1"/>
    <property type="match status" value="1"/>
</dbReference>
<dbReference type="AlphaFoldDB" id="A0A3A5KCB9"/>
<proteinExistence type="inferred from homology"/>
<dbReference type="GO" id="GO:0006281">
    <property type="term" value="P:DNA repair"/>
    <property type="evidence" value="ECO:0007669"/>
    <property type="project" value="InterPro"/>
</dbReference>
<dbReference type="EMBL" id="QZWZ01000024">
    <property type="protein sequence ID" value="RJT32869.1"/>
    <property type="molecule type" value="Genomic_DNA"/>
</dbReference>
<comment type="similarity">
    <text evidence="1">Belongs to the ATP-dependent DNA ligase family.</text>
</comment>
<dbReference type="CDD" id="cd07906">
    <property type="entry name" value="Adenylation_DNA_ligase_LigD_LigC"/>
    <property type="match status" value="1"/>
</dbReference>
<dbReference type="Gene3D" id="3.30.470.30">
    <property type="entry name" value="DNA ligase/mRNA capping enzyme"/>
    <property type="match status" value="1"/>
</dbReference>
<evidence type="ECO:0000313" key="4">
    <source>
        <dbReference type="EMBL" id="RJT32869.1"/>
    </source>
</evidence>
<dbReference type="OrthoDB" id="9802472at2"/>
<sequence>MPTLVEKPAEGGGWIHEVKFDGYRTQIVIDDSGVRLFTRRGHDWTSKYSPIAEASKALHVERAVLDGEVIVTNDAGLSDFRALRSAITSRPQDLYFVAFDLLHLDGEDLRDLGVEVRRELLQCVIPPNGRIQFSEPLPGDANSIFQLIDQAGIEGMVSKRIGSTYRESGKPAFALLAEPGTGRYVGSAFITLNREMRERLWKRVQEHSGPAPKGMKRPATQWVKPGLIGRVKHLRGEEDLRHASLQDFREE</sequence>
<keyword evidence="5" id="KW-1185">Reference proteome</keyword>
<comment type="caution">
    <text evidence="4">The sequence shown here is derived from an EMBL/GenBank/DDBJ whole genome shotgun (WGS) entry which is preliminary data.</text>
</comment>
<dbReference type="GO" id="GO:0003910">
    <property type="term" value="F:DNA ligase (ATP) activity"/>
    <property type="evidence" value="ECO:0007669"/>
    <property type="project" value="InterPro"/>
</dbReference>
<dbReference type="Pfam" id="PF01068">
    <property type="entry name" value="DNA_ligase_A_M"/>
    <property type="match status" value="1"/>
</dbReference>
<accession>A0A3A5KCB9</accession>
<dbReference type="InterPro" id="IPR050191">
    <property type="entry name" value="ATP-dep_DNA_ligase"/>
</dbReference>
<dbReference type="Gene3D" id="3.30.1490.70">
    <property type="match status" value="1"/>
</dbReference>
<protein>
    <submittedName>
        <fullName evidence="4">ATP-dependent DNA ligase</fullName>
    </submittedName>
</protein>
<dbReference type="Proteomes" id="UP000272706">
    <property type="component" value="Unassembled WGS sequence"/>
</dbReference>
<reference evidence="4 5" key="1">
    <citation type="submission" date="2018-09" db="EMBL/GenBank/DDBJ databases">
        <title>Mesorhizobium carmichaelinearum sp. nov. isolated from Carmichaelinea spp. root nodules in New Zealand.</title>
        <authorList>
            <person name="De Meyer S.E."/>
        </authorList>
    </citation>
    <scope>NUCLEOTIDE SEQUENCE [LARGE SCALE GENOMIC DNA]</scope>
    <source>
        <strain evidence="4 5">ICMP19557</strain>
    </source>
</reference>
<evidence type="ECO:0000313" key="5">
    <source>
        <dbReference type="Proteomes" id="UP000272706"/>
    </source>
</evidence>